<dbReference type="Proteomes" id="UP001500403">
    <property type="component" value="Unassembled WGS sequence"/>
</dbReference>
<evidence type="ECO:0000313" key="2">
    <source>
        <dbReference type="EMBL" id="GAA2926274.1"/>
    </source>
</evidence>
<keyword evidence="3" id="KW-1185">Reference proteome</keyword>
<comment type="caution">
    <text evidence="2">The sequence shown here is derived from an EMBL/GenBank/DDBJ whole genome shotgun (WGS) entry which is preliminary data.</text>
</comment>
<feature type="compositionally biased region" description="Low complexity" evidence="1">
    <location>
        <begin position="35"/>
        <end position="47"/>
    </location>
</feature>
<proteinExistence type="predicted"/>
<name>A0ABN3WUB8_9ACTN</name>
<evidence type="ECO:0000313" key="3">
    <source>
        <dbReference type="Proteomes" id="UP001500403"/>
    </source>
</evidence>
<dbReference type="RefSeq" id="WP_344490764.1">
    <property type="nucleotide sequence ID" value="NZ_BAAAUD010000011.1"/>
</dbReference>
<protein>
    <submittedName>
        <fullName evidence="2">Uncharacterized protein</fullName>
    </submittedName>
</protein>
<reference evidence="2 3" key="1">
    <citation type="journal article" date="2019" name="Int. J. Syst. Evol. Microbiol.">
        <title>The Global Catalogue of Microorganisms (GCM) 10K type strain sequencing project: providing services to taxonomists for standard genome sequencing and annotation.</title>
        <authorList>
            <consortium name="The Broad Institute Genomics Platform"/>
            <consortium name="The Broad Institute Genome Sequencing Center for Infectious Disease"/>
            <person name="Wu L."/>
            <person name="Ma J."/>
        </authorList>
    </citation>
    <scope>NUCLEOTIDE SEQUENCE [LARGE SCALE GENOMIC DNA]</scope>
    <source>
        <strain evidence="2 3">JCM 9088</strain>
    </source>
</reference>
<gene>
    <name evidence="2" type="ORF">GCM10010446_08280</name>
</gene>
<dbReference type="EMBL" id="BAAAUD010000011">
    <property type="protein sequence ID" value="GAA2926274.1"/>
    <property type="molecule type" value="Genomic_DNA"/>
</dbReference>
<organism evidence="2 3">
    <name type="scientific">Streptomyces enissocaesilis</name>
    <dbReference type="NCBI Taxonomy" id="332589"/>
    <lineage>
        <taxon>Bacteria</taxon>
        <taxon>Bacillati</taxon>
        <taxon>Actinomycetota</taxon>
        <taxon>Actinomycetes</taxon>
        <taxon>Kitasatosporales</taxon>
        <taxon>Streptomycetaceae</taxon>
        <taxon>Streptomyces</taxon>
        <taxon>Streptomyces rochei group</taxon>
    </lineage>
</organism>
<accession>A0ABN3WUB8</accession>
<evidence type="ECO:0000256" key="1">
    <source>
        <dbReference type="SAM" id="MobiDB-lite"/>
    </source>
</evidence>
<feature type="region of interest" description="Disordered" evidence="1">
    <location>
        <begin position="35"/>
        <end position="82"/>
    </location>
</feature>
<sequence length="82" mass="8123">MAEPPLREREPKRHGAVAAATVTAPLTAAVLAAAPASATGSCGSGAVTPPGEHRAGDSLRGQGSGSGRRRPRDSHRSGDTVG</sequence>